<dbReference type="Gene3D" id="2.160.20.10">
    <property type="entry name" value="Single-stranded right-handed beta-helix, Pectin lyase-like"/>
    <property type="match status" value="1"/>
</dbReference>
<dbReference type="OrthoDB" id="2664633at2"/>
<evidence type="ECO:0000313" key="3">
    <source>
        <dbReference type="Proteomes" id="UP000229329"/>
    </source>
</evidence>
<dbReference type="InterPro" id="IPR008638">
    <property type="entry name" value="FhaB/CdiA-like_TPS"/>
</dbReference>
<dbReference type="AlphaFoldDB" id="A0A2M8S2D9"/>
<dbReference type="InterPro" id="IPR024973">
    <property type="entry name" value="ESPR"/>
</dbReference>
<dbReference type="EMBL" id="PHHA01000016">
    <property type="protein sequence ID" value="PJG85309.1"/>
    <property type="molecule type" value="Genomic_DNA"/>
</dbReference>
<proteinExistence type="predicted"/>
<dbReference type="InterPro" id="IPR011050">
    <property type="entry name" value="Pectin_lyase_fold/virulence"/>
</dbReference>
<evidence type="ECO:0000313" key="2">
    <source>
        <dbReference type="EMBL" id="PJG85309.1"/>
    </source>
</evidence>
<comment type="caution">
    <text evidence="2">The sequence shown here is derived from an EMBL/GenBank/DDBJ whole genome shotgun (WGS) entry which is preliminary data.</text>
</comment>
<dbReference type="Pfam" id="PF13018">
    <property type="entry name" value="ESPR"/>
    <property type="match status" value="1"/>
</dbReference>
<organism evidence="2 3">
    <name type="scientific">Conservatibacter flavescens</name>
    <dbReference type="NCBI Taxonomy" id="28161"/>
    <lineage>
        <taxon>Bacteria</taxon>
        <taxon>Pseudomonadati</taxon>
        <taxon>Pseudomonadota</taxon>
        <taxon>Gammaproteobacteria</taxon>
        <taxon>Pasteurellales</taxon>
        <taxon>Pasteurellaceae</taxon>
        <taxon>Conservatibacter</taxon>
    </lineage>
</organism>
<sequence length="272" mass="29161">MNNQIFRVIFSRTLQRLVVTSELAKSAGKAHSESTGGLGHQSAVLKPLIFSLYCALGFVAFSSSALAETLIIKADPNAPKSQQPIVLQTANGLPQVNIQTPNDKGLSHNKYHDFNVAEKGAILNNSRKATQTQQAGLVQGNPYLARGEAKVILNEVTSNNPSVMKGYVEVAGKKAEVIIANPNGLHCDGCGIINADRATITTGKPQIHQGDIDSYRVEKGKVKVSGKGMDNSRVDYTDILAREAEINAGIWTGKKLNVVTGQNQIKRGSTDQ</sequence>
<dbReference type="Pfam" id="PF05860">
    <property type="entry name" value="TPS"/>
    <property type="match status" value="1"/>
</dbReference>
<evidence type="ECO:0000259" key="1">
    <source>
        <dbReference type="SMART" id="SM00912"/>
    </source>
</evidence>
<dbReference type="RefSeq" id="WP_133118710.1">
    <property type="nucleotide sequence ID" value="NZ_PHHA01000016.1"/>
</dbReference>
<feature type="non-terminal residue" evidence="2">
    <location>
        <position position="272"/>
    </location>
</feature>
<feature type="domain" description="Filamentous haemagglutinin FhaB/tRNA nuclease CdiA-like TPS" evidence="1">
    <location>
        <begin position="90"/>
        <end position="210"/>
    </location>
</feature>
<dbReference type="SMART" id="SM00912">
    <property type="entry name" value="Haemagg_act"/>
    <property type="match status" value="1"/>
</dbReference>
<protein>
    <recommendedName>
        <fullName evidence="1">Filamentous haemagglutinin FhaB/tRNA nuclease CdiA-like TPS domain-containing protein</fullName>
    </recommendedName>
</protein>
<name>A0A2M8S2D9_9PAST</name>
<accession>A0A2M8S2D9</accession>
<dbReference type="SUPFAM" id="SSF51126">
    <property type="entry name" value="Pectin lyase-like"/>
    <property type="match status" value="1"/>
</dbReference>
<gene>
    <name evidence="2" type="ORF">CVP05_07005</name>
</gene>
<dbReference type="Proteomes" id="UP000229329">
    <property type="component" value="Unassembled WGS sequence"/>
</dbReference>
<dbReference type="NCBIfam" id="TIGR01901">
    <property type="entry name" value="adhes_NPXG"/>
    <property type="match status" value="1"/>
</dbReference>
<keyword evidence="3" id="KW-1185">Reference proteome</keyword>
<dbReference type="InterPro" id="IPR012334">
    <property type="entry name" value="Pectin_lyas_fold"/>
</dbReference>
<reference evidence="2 3" key="1">
    <citation type="submission" date="2017-11" db="EMBL/GenBank/DDBJ databases">
        <title>Reclassification of Bisgaard taxon 7 as Conservatibacter flavescens gen. nov., sp. nov.</title>
        <authorList>
            <person name="Christensen H."/>
        </authorList>
    </citation>
    <scope>NUCLEOTIDE SEQUENCE [LARGE SCALE GENOMIC DNA]</scope>
    <source>
        <strain evidence="2 3">7_4</strain>
    </source>
</reference>